<name>A0A6J4L0G5_9ACTN</name>
<evidence type="ECO:0000313" key="2">
    <source>
        <dbReference type="EMBL" id="CAA9320645.1"/>
    </source>
</evidence>
<reference evidence="2" key="1">
    <citation type="submission" date="2020-02" db="EMBL/GenBank/DDBJ databases">
        <authorList>
            <person name="Meier V. D."/>
        </authorList>
    </citation>
    <scope>NUCLEOTIDE SEQUENCE</scope>
    <source>
        <strain evidence="2">AVDCRST_MAG48</strain>
    </source>
</reference>
<evidence type="ECO:0000256" key="1">
    <source>
        <dbReference type="SAM" id="MobiDB-lite"/>
    </source>
</evidence>
<organism evidence="2">
    <name type="scientific">uncultured Friedmanniella sp</name>
    <dbReference type="NCBI Taxonomy" id="335381"/>
    <lineage>
        <taxon>Bacteria</taxon>
        <taxon>Bacillati</taxon>
        <taxon>Actinomycetota</taxon>
        <taxon>Actinomycetes</taxon>
        <taxon>Propionibacteriales</taxon>
        <taxon>Nocardioidaceae</taxon>
        <taxon>Friedmanniella</taxon>
        <taxon>environmental samples</taxon>
    </lineage>
</organism>
<protein>
    <submittedName>
        <fullName evidence="2">Uncharacterized protein</fullName>
    </submittedName>
</protein>
<feature type="region of interest" description="Disordered" evidence="1">
    <location>
        <begin position="28"/>
        <end position="66"/>
    </location>
</feature>
<proteinExistence type="predicted"/>
<dbReference type="EMBL" id="CADCTS010000373">
    <property type="protein sequence ID" value="CAA9320645.1"/>
    <property type="molecule type" value="Genomic_DNA"/>
</dbReference>
<gene>
    <name evidence="2" type="ORF">AVDCRST_MAG48-2623</name>
</gene>
<sequence length="66" mass="7235">MVVGEQEDDRELFVLRVVDSRVGREVLRAGDPVPGDDGWPLPADGMRELEQPPVSRVVARDEHGAG</sequence>
<dbReference type="AlphaFoldDB" id="A0A6J4L0G5"/>
<accession>A0A6J4L0G5</accession>